<proteinExistence type="predicted"/>
<sequence length="109" mass="12247">MLPGNQVFFGGVEAAAGCFVWVVLPEIKKRKYLILDLRDNGGGAESNYFALLPLLYTKPLELDLMSVWVTADNIKAFEARQQRDDTLIARMKEAPLNTFLSLNTGIQER</sequence>
<organism evidence="1 2">
    <name type="scientific">Chitinophaga silvisoli</name>
    <dbReference type="NCBI Taxonomy" id="2291814"/>
    <lineage>
        <taxon>Bacteria</taxon>
        <taxon>Pseudomonadati</taxon>
        <taxon>Bacteroidota</taxon>
        <taxon>Chitinophagia</taxon>
        <taxon>Chitinophagales</taxon>
        <taxon>Chitinophagaceae</taxon>
        <taxon>Chitinophaga</taxon>
    </lineage>
</organism>
<dbReference type="InterPro" id="IPR029045">
    <property type="entry name" value="ClpP/crotonase-like_dom_sf"/>
</dbReference>
<keyword evidence="2" id="KW-1185">Reference proteome</keyword>
<dbReference type="Gene3D" id="3.90.226.10">
    <property type="entry name" value="2-enoyl-CoA Hydratase, Chain A, domain 1"/>
    <property type="match status" value="1"/>
</dbReference>
<dbReference type="SUPFAM" id="SSF52096">
    <property type="entry name" value="ClpP/crotonase"/>
    <property type="match status" value="1"/>
</dbReference>
<evidence type="ECO:0000313" key="2">
    <source>
        <dbReference type="Proteomes" id="UP000261174"/>
    </source>
</evidence>
<dbReference type="EMBL" id="QTJV01000006">
    <property type="protein sequence ID" value="RFM33471.1"/>
    <property type="molecule type" value="Genomic_DNA"/>
</dbReference>
<reference evidence="1 2" key="1">
    <citation type="submission" date="2018-08" db="EMBL/GenBank/DDBJ databases">
        <title>Chitinophaga sp. K20C18050901, a novel bacterium isolated from forest soil.</title>
        <authorList>
            <person name="Wang C."/>
        </authorList>
    </citation>
    <scope>NUCLEOTIDE SEQUENCE [LARGE SCALE GENOMIC DNA]</scope>
    <source>
        <strain evidence="1 2">K20C18050901</strain>
    </source>
</reference>
<evidence type="ECO:0000313" key="1">
    <source>
        <dbReference type="EMBL" id="RFM33471.1"/>
    </source>
</evidence>
<protein>
    <submittedName>
        <fullName evidence="1">Uncharacterized protein</fullName>
    </submittedName>
</protein>
<name>A0A3E1NZV0_9BACT</name>
<comment type="caution">
    <text evidence="1">The sequence shown here is derived from an EMBL/GenBank/DDBJ whole genome shotgun (WGS) entry which is preliminary data.</text>
</comment>
<gene>
    <name evidence="1" type="ORF">DXN04_16045</name>
</gene>
<dbReference type="Proteomes" id="UP000261174">
    <property type="component" value="Unassembled WGS sequence"/>
</dbReference>
<dbReference type="AlphaFoldDB" id="A0A3E1NZV0"/>
<accession>A0A3E1NZV0</accession>